<keyword evidence="2" id="KW-1185">Reference proteome</keyword>
<reference evidence="1" key="1">
    <citation type="submission" date="2022-02" db="EMBL/GenBank/DDBJ databases">
        <authorList>
            <person name="Nazir A."/>
            <person name="Chen Y."/>
            <person name="Liu Y."/>
        </authorList>
    </citation>
    <scope>NUCLEOTIDE SEQUENCE</scope>
</reference>
<accession>A0AC61TSA2</accession>
<dbReference type="Proteomes" id="UP000829276">
    <property type="component" value="Segment"/>
</dbReference>
<dbReference type="EMBL" id="OM634653">
    <property type="protein sequence ID" value="UNH58564.1"/>
    <property type="molecule type" value="Genomic_DNA"/>
</dbReference>
<evidence type="ECO:0000313" key="2">
    <source>
        <dbReference type="Proteomes" id="UP000829276"/>
    </source>
</evidence>
<proteinExistence type="predicted"/>
<sequence length="60" mass="6571">MFKITCEYCGRESRVIISNGAIETDGDVHFGIGDGTIDIVHCVGCRIQLESEKWSETHGG</sequence>
<evidence type="ECO:0000313" key="1">
    <source>
        <dbReference type="EMBL" id="UNH58564.1"/>
    </source>
</evidence>
<name>A0AC61TSA2_9CAUD</name>
<protein>
    <submittedName>
        <fullName evidence="1">Uncharacterized protein</fullName>
    </submittedName>
</protein>
<organism evidence="1 2">
    <name type="scientific">Bacillus phage vB_BsuS_PJN02</name>
    <dbReference type="NCBI Taxonomy" id="2920374"/>
    <lineage>
        <taxon>Viruses</taxon>
        <taxon>Duplodnaviria</taxon>
        <taxon>Heunggongvirae</taxon>
        <taxon>Uroviricota</taxon>
        <taxon>Caudoviricetes</taxon>
        <taxon>Heleneionescovirinae</taxon>
        <taxon>Zhangjivirus</taxon>
        <taxon>Zhangjivirus PJN02</taxon>
    </lineage>
</organism>